<dbReference type="Gene3D" id="3.30.70.370">
    <property type="match status" value="1"/>
</dbReference>
<dbReference type="GO" id="GO:0006302">
    <property type="term" value="P:double-strand break repair"/>
    <property type="evidence" value="ECO:0007669"/>
    <property type="project" value="TreeGrafter"/>
</dbReference>
<dbReference type="Proteomes" id="UP000019402">
    <property type="component" value="Unassembled WGS sequence"/>
</dbReference>
<dbReference type="OrthoDB" id="8887412at2"/>
<reference evidence="2 3" key="1">
    <citation type="journal article" date="2014" name="Genome Announc.">
        <title>Draft Genome Sequence of Cytophaga fermentans JCM 21142T, a Facultative Anaerobe Isolated from Marine Mud.</title>
        <authorList>
            <person name="Starns D."/>
            <person name="Oshima K."/>
            <person name="Suda W."/>
            <person name="Iino T."/>
            <person name="Yuki M."/>
            <person name="Inoue J."/>
            <person name="Kitamura K."/>
            <person name="Iida T."/>
            <person name="Darby A."/>
            <person name="Hattori M."/>
            <person name="Ohkuma M."/>
        </authorList>
    </citation>
    <scope>NUCLEOTIDE SEQUENCE [LARGE SCALE GENOMIC DNA]</scope>
    <source>
        <strain evidence="2 3">JCM 21142</strain>
    </source>
</reference>
<name>W7XYE5_9BACT</name>
<accession>W7XYE5</accession>
<dbReference type="SMART" id="SM00482">
    <property type="entry name" value="POLAc"/>
    <property type="match status" value="1"/>
</dbReference>
<gene>
    <name evidence="2" type="ORF">JCM21142_52299</name>
</gene>
<protein>
    <submittedName>
        <fullName evidence="2">DNA polymerase I</fullName>
    </submittedName>
</protein>
<comment type="caution">
    <text evidence="2">The sequence shown here is derived from an EMBL/GenBank/DDBJ whole genome shotgun (WGS) entry which is preliminary data.</text>
</comment>
<dbReference type="PANTHER" id="PTHR10133:SF62">
    <property type="entry name" value="DNA POLYMERASE THETA"/>
    <property type="match status" value="1"/>
</dbReference>
<evidence type="ECO:0000313" key="2">
    <source>
        <dbReference type="EMBL" id="GAF03620.1"/>
    </source>
</evidence>
<dbReference type="eggNOG" id="COG0749">
    <property type="taxonomic scope" value="Bacteria"/>
</dbReference>
<dbReference type="RefSeq" id="WP_027471486.1">
    <property type="nucleotide sequence ID" value="NZ_BAMD01000027.1"/>
</dbReference>
<evidence type="ECO:0000313" key="3">
    <source>
        <dbReference type="Proteomes" id="UP000019402"/>
    </source>
</evidence>
<dbReference type="PANTHER" id="PTHR10133">
    <property type="entry name" value="DNA POLYMERASE I"/>
    <property type="match status" value="1"/>
</dbReference>
<dbReference type="Pfam" id="PF00476">
    <property type="entry name" value="DNA_pol_A"/>
    <property type="match status" value="1"/>
</dbReference>
<dbReference type="SUPFAM" id="SSF56672">
    <property type="entry name" value="DNA/RNA polymerases"/>
    <property type="match status" value="1"/>
</dbReference>
<dbReference type="GO" id="GO:0003677">
    <property type="term" value="F:DNA binding"/>
    <property type="evidence" value="ECO:0007669"/>
    <property type="project" value="InterPro"/>
</dbReference>
<dbReference type="STRING" id="869213.GCA_000517085_01734"/>
<evidence type="ECO:0000259" key="1">
    <source>
        <dbReference type="SMART" id="SM00482"/>
    </source>
</evidence>
<dbReference type="InterPro" id="IPR002298">
    <property type="entry name" value="DNA_polymerase_A"/>
</dbReference>
<dbReference type="GO" id="GO:0006261">
    <property type="term" value="P:DNA-templated DNA replication"/>
    <property type="evidence" value="ECO:0007669"/>
    <property type="project" value="InterPro"/>
</dbReference>
<keyword evidence="3" id="KW-1185">Reference proteome</keyword>
<proteinExistence type="predicted"/>
<dbReference type="EMBL" id="BAMD01000027">
    <property type="protein sequence ID" value="GAF03620.1"/>
    <property type="molecule type" value="Genomic_DNA"/>
</dbReference>
<sequence>MREFVVFYIYNKWYYHNISENKNGVVTNLVYNITFNSNDLYYCTQVSEFIKQYSEFSTSQLPILIDIESYSKQFIQKSKPLENQDKWNLFKLLKERQLLPNGFQIAEDNIFEYIQKVSEFIQEITENTAFLEKERFENIEIPVNRIIYERQREGIAVDVESAKERIEYLEETVFNTKIKLQLDFKVFSPEKKEVQLNWLERNGIGITGSIERTFKNYSKLNKGCQLFYDLIRNQKDLDSFLDILARRGGNSRTFPSFHGFGTITSRITLREPALQNIRRNNRRIIKPDEECTFLYIDYSQFEAGILASISNDDKLCKLYDSDIYSDMISNIGGTIETRDDAKIEFYKFMYGASNLLPAVNRYFSKFKKLKAYKKKIEKEATENKIIGTEMGNYRNVEGNIEISLSHVIQATASLIFKKAIIKVNKEIPEAQFVLPMHDAALYQVNNKYDFEEITNKVKAIFIHEFAEQCSGITPRVNDSEFYS</sequence>
<dbReference type="InterPro" id="IPR001098">
    <property type="entry name" value="DNA-dir_DNA_pol_A_palm_dom"/>
</dbReference>
<organism evidence="2 3">
    <name type="scientific">Saccharicrinis fermentans DSM 9555 = JCM 21142</name>
    <dbReference type="NCBI Taxonomy" id="869213"/>
    <lineage>
        <taxon>Bacteria</taxon>
        <taxon>Pseudomonadati</taxon>
        <taxon>Bacteroidota</taxon>
        <taxon>Bacteroidia</taxon>
        <taxon>Marinilabiliales</taxon>
        <taxon>Marinilabiliaceae</taxon>
        <taxon>Saccharicrinis</taxon>
    </lineage>
</organism>
<feature type="domain" description="DNA-directed DNA polymerase family A palm" evidence="1">
    <location>
        <begin position="282"/>
        <end position="448"/>
    </location>
</feature>
<dbReference type="AlphaFoldDB" id="W7XYE5"/>
<dbReference type="GO" id="GO:0003887">
    <property type="term" value="F:DNA-directed DNA polymerase activity"/>
    <property type="evidence" value="ECO:0007669"/>
    <property type="project" value="InterPro"/>
</dbReference>
<dbReference type="InterPro" id="IPR043502">
    <property type="entry name" value="DNA/RNA_pol_sf"/>
</dbReference>
<dbReference type="Gene3D" id="1.10.150.20">
    <property type="entry name" value="5' to 3' exonuclease, C-terminal subdomain"/>
    <property type="match status" value="1"/>
</dbReference>